<dbReference type="EMBL" id="CABIJS010000708">
    <property type="protein sequence ID" value="VUZ57000.1"/>
    <property type="molecule type" value="Genomic_DNA"/>
</dbReference>
<protein>
    <recommendedName>
        <fullName evidence="3">EF-hand domain-containing protein</fullName>
    </recommendedName>
</protein>
<evidence type="ECO:0000313" key="1">
    <source>
        <dbReference type="EMBL" id="VUZ57000.1"/>
    </source>
</evidence>
<organism evidence="1 2">
    <name type="scientific">Hymenolepis diminuta</name>
    <name type="common">Rat tapeworm</name>
    <dbReference type="NCBI Taxonomy" id="6216"/>
    <lineage>
        <taxon>Eukaryota</taxon>
        <taxon>Metazoa</taxon>
        <taxon>Spiralia</taxon>
        <taxon>Lophotrochozoa</taxon>
        <taxon>Platyhelminthes</taxon>
        <taxon>Cestoda</taxon>
        <taxon>Eucestoda</taxon>
        <taxon>Cyclophyllidea</taxon>
        <taxon>Hymenolepididae</taxon>
        <taxon>Hymenolepis</taxon>
    </lineage>
</organism>
<evidence type="ECO:0000313" key="2">
    <source>
        <dbReference type="Proteomes" id="UP000321570"/>
    </source>
</evidence>
<dbReference type="AlphaFoldDB" id="A0A564ZC12"/>
<dbReference type="Proteomes" id="UP000321570">
    <property type="component" value="Unassembled WGS sequence"/>
</dbReference>
<dbReference type="Gene3D" id="1.10.238.10">
    <property type="entry name" value="EF-hand"/>
    <property type="match status" value="1"/>
</dbReference>
<accession>A0A564ZC12</accession>
<keyword evidence="2" id="KW-1185">Reference proteome</keyword>
<proteinExistence type="predicted"/>
<dbReference type="InterPro" id="IPR011992">
    <property type="entry name" value="EF-hand-dom_pair"/>
</dbReference>
<name>A0A564ZC12_HYMDI</name>
<evidence type="ECO:0008006" key="3">
    <source>
        <dbReference type="Google" id="ProtNLM"/>
    </source>
</evidence>
<gene>
    <name evidence="1" type="ORF">WMSIL1_LOCUS14532</name>
</gene>
<reference evidence="1 2" key="1">
    <citation type="submission" date="2019-07" db="EMBL/GenBank/DDBJ databases">
        <authorList>
            <person name="Jastrzebski P J."/>
            <person name="Paukszto L."/>
            <person name="Jastrzebski P J."/>
        </authorList>
    </citation>
    <scope>NUCLEOTIDE SEQUENCE [LARGE SCALE GENOMIC DNA]</scope>
    <source>
        <strain evidence="1 2">WMS-il1</strain>
    </source>
</reference>
<feature type="non-terminal residue" evidence="1">
    <location>
        <position position="1"/>
    </location>
</feature>
<sequence>SDKLFENLVSGVRLVADQKSNEDSRACKKGSAANIQRTQGDVDQMVDEMSVQLRKLSITDESSMGALFLKYNKNRAGYVNIDGLKDIFRKLQLPQDEDVLNRFLDRYGTDGRMTIDEFRAFFLNKEKPKSNDADSYFNSKCCV</sequence>
<dbReference type="SUPFAM" id="SSF47473">
    <property type="entry name" value="EF-hand"/>
    <property type="match status" value="1"/>
</dbReference>